<feature type="domain" description="SbsA Ig-like" evidence="3">
    <location>
        <begin position="30"/>
        <end position="129"/>
    </location>
</feature>
<accession>A0A9D1M670</accession>
<proteinExistence type="predicted"/>
<evidence type="ECO:0000259" key="3">
    <source>
        <dbReference type="Pfam" id="PF13205"/>
    </source>
</evidence>
<dbReference type="InterPro" id="IPR013784">
    <property type="entry name" value="Carb-bd-like_fold"/>
</dbReference>
<organism evidence="4 5">
    <name type="scientific">Candidatus Gallibacteroides avistercoris</name>
    <dbReference type="NCBI Taxonomy" id="2840833"/>
    <lineage>
        <taxon>Bacteria</taxon>
        <taxon>Pseudomonadati</taxon>
        <taxon>Bacteroidota</taxon>
        <taxon>Bacteroidia</taxon>
        <taxon>Bacteroidales</taxon>
        <taxon>Bacteroidaceae</taxon>
        <taxon>Bacteroidaceae incertae sedis</taxon>
        <taxon>Candidatus Gallibacteroides</taxon>
    </lineage>
</organism>
<dbReference type="EMBL" id="DVNA01000024">
    <property type="protein sequence ID" value="HIU54389.1"/>
    <property type="molecule type" value="Genomic_DNA"/>
</dbReference>
<dbReference type="AlphaFoldDB" id="A0A9D1M670"/>
<dbReference type="GO" id="GO:0030246">
    <property type="term" value="F:carbohydrate binding"/>
    <property type="evidence" value="ECO:0007669"/>
    <property type="project" value="InterPro"/>
</dbReference>
<reference evidence="4" key="2">
    <citation type="journal article" date="2021" name="PeerJ">
        <title>Extensive microbial diversity within the chicken gut microbiome revealed by metagenomics and culture.</title>
        <authorList>
            <person name="Gilroy R."/>
            <person name="Ravi A."/>
            <person name="Getino M."/>
            <person name="Pursley I."/>
            <person name="Horton D.L."/>
            <person name="Alikhan N.F."/>
            <person name="Baker D."/>
            <person name="Gharbi K."/>
            <person name="Hall N."/>
            <person name="Watson M."/>
            <person name="Adriaenssens E.M."/>
            <person name="Foster-Nyarko E."/>
            <person name="Jarju S."/>
            <person name="Secka A."/>
            <person name="Antonio M."/>
            <person name="Oren A."/>
            <person name="Chaudhuri R.R."/>
            <person name="La Ragione R."/>
            <person name="Hildebrand F."/>
            <person name="Pallen M.J."/>
        </authorList>
    </citation>
    <scope>NUCLEOTIDE SEQUENCE</scope>
    <source>
        <strain evidence="4">CHK158-818</strain>
    </source>
</reference>
<comment type="caution">
    <text evidence="4">The sequence shown here is derived from an EMBL/GenBank/DDBJ whole genome shotgun (WGS) entry which is preliminary data.</text>
</comment>
<dbReference type="Pfam" id="PF13205">
    <property type="entry name" value="Big_5"/>
    <property type="match status" value="1"/>
</dbReference>
<gene>
    <name evidence="4" type="ORF">IAB03_01115</name>
</gene>
<dbReference type="PROSITE" id="PS51257">
    <property type="entry name" value="PROKAR_LIPOPROTEIN"/>
    <property type="match status" value="1"/>
</dbReference>
<dbReference type="SUPFAM" id="SSF49452">
    <property type="entry name" value="Starch-binding domain-like"/>
    <property type="match status" value="1"/>
</dbReference>
<feature type="signal peptide" evidence="2">
    <location>
        <begin position="1"/>
        <end position="22"/>
    </location>
</feature>
<evidence type="ECO:0000256" key="1">
    <source>
        <dbReference type="ARBA" id="ARBA00022729"/>
    </source>
</evidence>
<name>A0A9D1M670_9BACT</name>
<feature type="chain" id="PRO_5038373421" evidence="2">
    <location>
        <begin position="23"/>
        <end position="645"/>
    </location>
</feature>
<evidence type="ECO:0000313" key="5">
    <source>
        <dbReference type="Proteomes" id="UP000824112"/>
    </source>
</evidence>
<evidence type="ECO:0000313" key="4">
    <source>
        <dbReference type="EMBL" id="HIU54389.1"/>
    </source>
</evidence>
<sequence length="645" mass="73978">MLIRGIVATLLVAVLYSCANMARPGGGPYDMDPPVYVKSTPLPNELNFKKNKIEILFDEVVQIEKPTEKIVVSPAQKEQPKIQANGKKITVELLDSLLPNTTYTLDFTDAVVDNNERNVLNNFSLSFSTGPAIDTMQVSGYVLNAQDLEPITGMLVGLQRITPDSVIVGVDSSFMKRPLERLSVTDARGRFNIKNVAPGSYRIYALKDIDRNYRFNRTEDMAFEESVITPYMEMKWHADSLWLDSLTVDTVIMEFLPHYYPDDIVLRSFNENLESQYLERSTRTDENKFSLYFAAPADSMPVVRPLSFDETLDWGIVEKSARYDTLTYWFKDTTIMKIDTMQFELTYLRLDTNYHQTPFVDTVRMIYRRPKVSEKKEEKRRRKKEEDEEEEKPAIQFMKVKSSVAQSINLYSPIVFEFDQPLDTIDMSKVSLTVMEDSVWTPMEFTFEQDSLHIRNYILKAKWRSGASYKVRIDSAAAVSIYGKHNDKLESSFKGRAVEEYANMIVDVSGLDGPAYIELLNGSDAPVRKAVVRNSSAKLFYLEPGNYYMRLVVDRNENGRFDPGNYLEKRQPEEVYYFPGELSLRANWDVTQSWDLKELPLYRQKPKAITKNKPVEKINKNANNNQNVTGSSSMGGFSNTSSFGF</sequence>
<dbReference type="InterPro" id="IPR032812">
    <property type="entry name" value="SbsA_Ig"/>
</dbReference>
<dbReference type="Proteomes" id="UP000824112">
    <property type="component" value="Unassembled WGS sequence"/>
</dbReference>
<protein>
    <submittedName>
        <fullName evidence="4">Ig-like domain-containing protein</fullName>
    </submittedName>
</protein>
<reference evidence="4" key="1">
    <citation type="submission" date="2020-10" db="EMBL/GenBank/DDBJ databases">
        <authorList>
            <person name="Gilroy R."/>
        </authorList>
    </citation>
    <scope>NUCLEOTIDE SEQUENCE</scope>
    <source>
        <strain evidence="4">CHK158-818</strain>
    </source>
</reference>
<evidence type="ECO:0000256" key="2">
    <source>
        <dbReference type="SAM" id="SignalP"/>
    </source>
</evidence>
<keyword evidence="1 2" id="KW-0732">Signal</keyword>